<name>A0AAD6F400_9TELE</name>
<gene>
    <name evidence="1" type="ORF">JOQ06_014236</name>
</gene>
<keyword evidence="2" id="KW-1185">Reference proteome</keyword>
<evidence type="ECO:0000313" key="2">
    <source>
        <dbReference type="Proteomes" id="UP001219934"/>
    </source>
</evidence>
<dbReference type="Proteomes" id="UP001219934">
    <property type="component" value="Unassembled WGS sequence"/>
</dbReference>
<dbReference type="AlphaFoldDB" id="A0AAD6F400"/>
<organism evidence="1 2">
    <name type="scientific">Pogonophryne albipinna</name>
    <dbReference type="NCBI Taxonomy" id="1090488"/>
    <lineage>
        <taxon>Eukaryota</taxon>
        <taxon>Metazoa</taxon>
        <taxon>Chordata</taxon>
        <taxon>Craniata</taxon>
        <taxon>Vertebrata</taxon>
        <taxon>Euteleostomi</taxon>
        <taxon>Actinopterygii</taxon>
        <taxon>Neopterygii</taxon>
        <taxon>Teleostei</taxon>
        <taxon>Neoteleostei</taxon>
        <taxon>Acanthomorphata</taxon>
        <taxon>Eupercaria</taxon>
        <taxon>Perciformes</taxon>
        <taxon>Notothenioidei</taxon>
        <taxon>Pogonophryne</taxon>
    </lineage>
</organism>
<reference evidence="1" key="1">
    <citation type="submission" date="2022-11" db="EMBL/GenBank/DDBJ databases">
        <title>Chromosome-level genome of Pogonophryne albipinna.</title>
        <authorList>
            <person name="Jo E."/>
        </authorList>
    </citation>
    <scope>NUCLEOTIDE SEQUENCE</scope>
    <source>
        <strain evidence="1">SGF0006</strain>
        <tissue evidence="1">Muscle</tissue>
    </source>
</reference>
<comment type="caution">
    <text evidence="1">The sequence shown here is derived from an EMBL/GenBank/DDBJ whole genome shotgun (WGS) entry which is preliminary data.</text>
</comment>
<evidence type="ECO:0000313" key="1">
    <source>
        <dbReference type="EMBL" id="KAJ4919800.1"/>
    </source>
</evidence>
<accession>A0AAD6F400</accession>
<dbReference type="EMBL" id="JAPTMU010000252">
    <property type="protein sequence ID" value="KAJ4919800.1"/>
    <property type="molecule type" value="Genomic_DNA"/>
</dbReference>
<proteinExistence type="predicted"/>
<feature type="non-terminal residue" evidence="1">
    <location>
        <position position="1"/>
    </location>
</feature>
<sequence>MAKVHILYKLCVACGLNSSIHCFENKAPQCALFSTFLRPDISPAAGKGRCLKRENVCVREEARPPPDPA</sequence>
<protein>
    <submittedName>
        <fullName evidence="1">Uncharacterized protein</fullName>
    </submittedName>
</protein>